<protein>
    <submittedName>
        <fullName evidence="1">Uncharacterized protein</fullName>
    </submittedName>
</protein>
<evidence type="ECO:0000313" key="1">
    <source>
        <dbReference type="EMBL" id="OAE46838.1"/>
    </source>
</evidence>
<dbReference type="Proteomes" id="UP000077098">
    <property type="component" value="Unassembled WGS sequence"/>
</dbReference>
<dbReference type="AlphaFoldDB" id="A0A176XDN0"/>
<dbReference type="EMBL" id="LXPS01000011">
    <property type="protein sequence ID" value="OAE46838.1"/>
    <property type="molecule type" value="Genomic_DNA"/>
</dbReference>
<name>A0A176XDN0_AGRTU</name>
<gene>
    <name evidence="1" type="ORF">A7J57_12185</name>
</gene>
<sequence length="109" mass="12926">MSVYHPNRVRDDYRADIQAIRDRLSDAIIIDWIERYHASPDVDRDDVMTALQIEYIGTFYEVLRAYDVDQPEPDPAEEARQLEMMRLLLDGKEVPKYLRKPASWTKQLN</sequence>
<dbReference type="RefSeq" id="WP_063948530.1">
    <property type="nucleotide sequence ID" value="NZ_LXPS01000011.1"/>
</dbReference>
<accession>A0A176XDN0</accession>
<reference evidence="1 2" key="1">
    <citation type="submission" date="2016-05" db="EMBL/GenBank/DDBJ databases">
        <authorList>
            <person name="Lavstsen T."/>
            <person name="Jespersen J.S."/>
        </authorList>
    </citation>
    <scope>NUCLEOTIDE SEQUENCE [LARGE SCALE GENOMIC DNA]</scope>
    <source>
        <strain evidence="1 2">KCJ1736</strain>
    </source>
</reference>
<evidence type="ECO:0000313" key="2">
    <source>
        <dbReference type="Proteomes" id="UP000077098"/>
    </source>
</evidence>
<organism evidence="1 2">
    <name type="scientific">Agrobacterium tumefaciens</name>
    <dbReference type="NCBI Taxonomy" id="358"/>
    <lineage>
        <taxon>Bacteria</taxon>
        <taxon>Pseudomonadati</taxon>
        <taxon>Pseudomonadota</taxon>
        <taxon>Alphaproteobacteria</taxon>
        <taxon>Hyphomicrobiales</taxon>
        <taxon>Rhizobiaceae</taxon>
        <taxon>Rhizobium/Agrobacterium group</taxon>
        <taxon>Agrobacterium</taxon>
        <taxon>Agrobacterium tumefaciens complex</taxon>
    </lineage>
</organism>
<comment type="caution">
    <text evidence="1">The sequence shown here is derived from an EMBL/GenBank/DDBJ whole genome shotgun (WGS) entry which is preliminary data.</text>
</comment>
<proteinExistence type="predicted"/>